<feature type="transmembrane region" description="Helical" evidence="8">
    <location>
        <begin position="357"/>
        <end position="377"/>
    </location>
</feature>
<feature type="transmembrane region" description="Helical" evidence="8">
    <location>
        <begin position="650"/>
        <end position="668"/>
    </location>
</feature>
<comment type="subcellular location">
    <subcellularLocation>
        <location evidence="1">Membrane</location>
        <topology evidence="1">Multi-pass membrane protein</topology>
    </subcellularLocation>
</comment>
<feature type="transmembrane region" description="Helical" evidence="8">
    <location>
        <begin position="716"/>
        <end position="733"/>
    </location>
</feature>
<reference evidence="10 11" key="1">
    <citation type="submission" date="2022-05" db="EMBL/GenBank/DDBJ databases">
        <authorList>
            <consortium name="Genoscope - CEA"/>
            <person name="William W."/>
        </authorList>
    </citation>
    <scope>NUCLEOTIDE SEQUENCE [LARGE SCALE GENOMIC DNA]</scope>
</reference>
<feature type="transmembrane region" description="Helical" evidence="8">
    <location>
        <begin position="498"/>
        <end position="518"/>
    </location>
</feature>
<evidence type="ECO:0000313" key="10">
    <source>
        <dbReference type="EMBL" id="CAH3170760.1"/>
    </source>
</evidence>
<name>A0ABN8QY73_9CNID</name>
<evidence type="ECO:0000256" key="7">
    <source>
        <dbReference type="ARBA" id="ARBA00023180"/>
    </source>
</evidence>
<evidence type="ECO:0000313" key="11">
    <source>
        <dbReference type="Proteomes" id="UP001159405"/>
    </source>
</evidence>
<evidence type="ECO:0000256" key="8">
    <source>
        <dbReference type="SAM" id="Phobius"/>
    </source>
</evidence>
<feature type="transmembrane region" description="Helical" evidence="8">
    <location>
        <begin position="816"/>
        <end position="833"/>
    </location>
</feature>
<dbReference type="EMBL" id="CALNXK010000158">
    <property type="protein sequence ID" value="CAH3170760.1"/>
    <property type="molecule type" value="Genomic_DNA"/>
</dbReference>
<feature type="transmembrane region" description="Helical" evidence="8">
    <location>
        <begin position="440"/>
        <end position="462"/>
    </location>
</feature>
<dbReference type="InterPro" id="IPR012419">
    <property type="entry name" value="Cas1_AcylTrans_dom"/>
</dbReference>
<evidence type="ECO:0000256" key="6">
    <source>
        <dbReference type="ARBA" id="ARBA00023136"/>
    </source>
</evidence>
<feature type="transmembrane region" description="Helical" evidence="8">
    <location>
        <begin position="530"/>
        <end position="553"/>
    </location>
</feature>
<feature type="transmembrane region" description="Helical" evidence="8">
    <location>
        <begin position="771"/>
        <end position="795"/>
    </location>
</feature>
<keyword evidence="5 8" id="KW-1133">Transmembrane helix</keyword>
<accession>A0ABN8QY73</accession>
<organism evidence="10 11">
    <name type="scientific">Porites lobata</name>
    <dbReference type="NCBI Taxonomy" id="104759"/>
    <lineage>
        <taxon>Eukaryota</taxon>
        <taxon>Metazoa</taxon>
        <taxon>Cnidaria</taxon>
        <taxon>Anthozoa</taxon>
        <taxon>Hexacorallia</taxon>
        <taxon>Scleractinia</taxon>
        <taxon>Fungiina</taxon>
        <taxon>Poritidae</taxon>
        <taxon>Porites</taxon>
    </lineage>
</organism>
<sequence length="845" mass="97456">MAVHLSEENGAILHLSDVEKNSKELNERGKDALKPPTAASKIEILCKTLAFLIVLCLFCIHLARVLREGSDNCPSMFRSGRWRGSFWQPHGCMLHSYISSELKTCLQNHPVAFVGDSRTRGLYYELVEAVSLNSVKDSRIAHTDLSYIDKSSNTSVSFYWQPEVNLSMKGVYDEWIKNPQESPHLIITGSGTWTIKNQGLDAVMNYGQNLTKVKSSMESLVAKKRNETQKPKLLKLKKSSPFPPPPVIIWIQQEPVVEGKLHPARKTITNEKIELFNSIVSEMFPKENSSITVMWTSFYAASKRPEATSDGLHYGESITTLELDLIFNYYCNQYLQVSDATCCMPSPRLTHLQRNTFAVFITCIVLFVIMFVCQHLWPAEPKGAAGVEPTTPGGRPSFSLRWVYSDRMYPVMKSLFKLGLIMFYFFLCDRTNLFFKEQKEYSHVAFVSVLIVFLLLGAWTWVPAQQMVVLNRDQTNEWKGWMQLVILLYHYTGASKVLPIYVFIRLLVASYLFLTGYGHFSYFWNKGDFGLYRFCQVMTRMNILVAVLCLVMGRPYQFYYFVPLVSFWFVVIYLFVAAWPRVTAAFVKDNYKHYLTMLIKFFLLFCGIRIIWSLPTLGQWIFSQWAIKELFIDENDSVREWWFRSWLDRYIALYGMVVALVYCTAKYFKFFEDNNKRILFSGPAAVVSLFFAVVALLIYTLQAITCSSKPSCNETHSFLSFIPITAFVLLRNIPGSLRSKFSRFYAWVGSFSLELFISQYHIWLAHDTKGILVLIPSQPFLNVVLSTFVFVCVSHEIHKVSGVLANALITKDIKTMMRRVLFFIFMLIIIWWHKTHHDPKPKLAG</sequence>
<protein>
    <recommendedName>
        <fullName evidence="9">Cas1p 10 TM acyl transferase domain-containing protein</fullName>
    </recommendedName>
</protein>
<dbReference type="PANTHER" id="PTHR13533:SF1">
    <property type="entry name" value="N-ACETYLNEURAMINATE 9-O-ACETYLTRANSFERASE"/>
    <property type="match status" value="1"/>
</dbReference>
<evidence type="ECO:0000256" key="2">
    <source>
        <dbReference type="ARBA" id="ARBA00010666"/>
    </source>
</evidence>
<dbReference type="PANTHER" id="PTHR13533">
    <property type="entry name" value="N-ACETYLNEURAMINATE 9-O-ACETYLTRANSFERASE"/>
    <property type="match status" value="1"/>
</dbReference>
<feature type="transmembrane region" description="Helical" evidence="8">
    <location>
        <begin position="594"/>
        <end position="612"/>
    </location>
</feature>
<evidence type="ECO:0000256" key="5">
    <source>
        <dbReference type="ARBA" id="ARBA00022989"/>
    </source>
</evidence>
<feature type="transmembrane region" description="Helical" evidence="8">
    <location>
        <begin position="559"/>
        <end position="582"/>
    </location>
</feature>
<comment type="similarity">
    <text evidence="2">Belongs to the PC-esterase family. CASD1 subfamily.</text>
</comment>
<evidence type="ECO:0000256" key="4">
    <source>
        <dbReference type="ARBA" id="ARBA00022692"/>
    </source>
</evidence>
<keyword evidence="11" id="KW-1185">Reference proteome</keyword>
<feature type="transmembrane region" description="Helical" evidence="8">
    <location>
        <begin position="49"/>
        <end position="66"/>
    </location>
</feature>
<feature type="transmembrane region" description="Helical" evidence="8">
    <location>
        <begin position="408"/>
        <end position="428"/>
    </location>
</feature>
<keyword evidence="7" id="KW-0325">Glycoprotein</keyword>
<proteinExistence type="inferred from homology"/>
<dbReference type="Pfam" id="PF07779">
    <property type="entry name" value="Cas1_AcylT"/>
    <property type="match status" value="1"/>
</dbReference>
<keyword evidence="6 8" id="KW-0472">Membrane</keyword>
<dbReference type="Proteomes" id="UP001159405">
    <property type="component" value="Unassembled WGS sequence"/>
</dbReference>
<evidence type="ECO:0000256" key="3">
    <source>
        <dbReference type="ARBA" id="ARBA00022679"/>
    </source>
</evidence>
<feature type="domain" description="Cas1p 10 TM acyl transferase" evidence="9">
    <location>
        <begin position="336"/>
        <end position="820"/>
    </location>
</feature>
<keyword evidence="4 8" id="KW-0812">Transmembrane</keyword>
<keyword evidence="3" id="KW-0808">Transferase</keyword>
<evidence type="ECO:0000259" key="9">
    <source>
        <dbReference type="Pfam" id="PF07779"/>
    </source>
</evidence>
<gene>
    <name evidence="10" type="ORF">PLOB_00010943</name>
</gene>
<evidence type="ECO:0000256" key="1">
    <source>
        <dbReference type="ARBA" id="ARBA00004141"/>
    </source>
</evidence>
<comment type="caution">
    <text evidence="10">The sequence shown here is derived from an EMBL/GenBank/DDBJ whole genome shotgun (WGS) entry which is preliminary data.</text>
</comment>
<feature type="transmembrane region" description="Helical" evidence="8">
    <location>
        <begin position="680"/>
        <end position="704"/>
    </location>
</feature>
<feature type="transmembrane region" description="Helical" evidence="8">
    <location>
        <begin position="745"/>
        <end position="765"/>
    </location>
</feature>